<feature type="region of interest" description="Disordered" evidence="1">
    <location>
        <begin position="1"/>
        <end position="47"/>
    </location>
</feature>
<sequence length="395" mass="43522">MPPPPSSSSLRDLLARERSELPEPAAPCRTVSSRQMPGSPPPRGADDAVGTVVSMLSGYAGRFSKDAEFRRALREKCAACLAPAAGEHAVLLADLELAIESIERLADAAPSPRDSKIRSLRNSIRLLGIVAALHAPPHPAASGDREGDARGVPSSHLSACAQLYLAVVYKMESDPHLAARHLLQVFVDAPHLARRTLLPDLWAHVFLPHLLHLEVWLANESELVAGCGDADGRSSSRMKTLQRLYDDQMDSGTAQFAMYYKEWLKHGGDAPPAIPSVPLPSTPWSFDKWEKHSSSLRTSSINRNLYNAVFGTSFEQEDAKLPNEAEYVPDMDVQLDENSDSLKMEKPAHTEKHWATREAVRHSERKHCSGNSTNSTQILLVAFTLMPRRCKQECY</sequence>
<evidence type="ECO:0000313" key="4">
    <source>
        <dbReference type="Proteomes" id="UP000015105"/>
    </source>
</evidence>
<dbReference type="InterPro" id="IPR056512">
    <property type="entry name" value="LIN_N"/>
</dbReference>
<organism evidence="3 4">
    <name type="scientific">Aegilops tauschii subsp. strangulata</name>
    <name type="common">Goatgrass</name>
    <dbReference type="NCBI Taxonomy" id="200361"/>
    <lineage>
        <taxon>Eukaryota</taxon>
        <taxon>Viridiplantae</taxon>
        <taxon>Streptophyta</taxon>
        <taxon>Embryophyta</taxon>
        <taxon>Tracheophyta</taxon>
        <taxon>Spermatophyta</taxon>
        <taxon>Magnoliopsida</taxon>
        <taxon>Liliopsida</taxon>
        <taxon>Poales</taxon>
        <taxon>Poaceae</taxon>
        <taxon>BOP clade</taxon>
        <taxon>Pooideae</taxon>
        <taxon>Triticodae</taxon>
        <taxon>Triticeae</taxon>
        <taxon>Triticinae</taxon>
        <taxon>Aegilops</taxon>
    </lineage>
</organism>
<dbReference type="Gramene" id="AET6Gv20364900.4">
    <property type="protein sequence ID" value="AET6Gv20364900.4"/>
    <property type="gene ID" value="AET6Gv20364900"/>
</dbReference>
<reference evidence="3" key="4">
    <citation type="submission" date="2019-03" db="UniProtKB">
        <authorList>
            <consortium name="EnsemblPlants"/>
        </authorList>
    </citation>
    <scope>IDENTIFICATION</scope>
</reference>
<dbReference type="AlphaFoldDB" id="A0A453NG64"/>
<accession>A0A453NG64</accession>
<evidence type="ECO:0000256" key="1">
    <source>
        <dbReference type="SAM" id="MobiDB-lite"/>
    </source>
</evidence>
<proteinExistence type="predicted"/>
<feature type="domain" description="Putative E3 ubiquitin-protein ligase LIN N-terminal" evidence="2">
    <location>
        <begin position="48"/>
        <end position="281"/>
    </location>
</feature>
<reference evidence="3" key="5">
    <citation type="journal article" date="2021" name="G3 (Bethesda)">
        <title>Aegilops tauschii genome assembly Aet v5.0 features greater sequence contiguity and improved annotation.</title>
        <authorList>
            <person name="Wang L."/>
            <person name="Zhu T."/>
            <person name="Rodriguez J.C."/>
            <person name="Deal K.R."/>
            <person name="Dubcovsky J."/>
            <person name="McGuire P.E."/>
            <person name="Lux T."/>
            <person name="Spannagl M."/>
            <person name="Mayer K.F.X."/>
            <person name="Baldrich P."/>
            <person name="Meyers B.C."/>
            <person name="Huo N."/>
            <person name="Gu Y.Q."/>
            <person name="Zhou H."/>
            <person name="Devos K.M."/>
            <person name="Bennetzen J.L."/>
            <person name="Unver T."/>
            <person name="Budak H."/>
            <person name="Gulick P.J."/>
            <person name="Galiba G."/>
            <person name="Kalapos B."/>
            <person name="Nelson D.R."/>
            <person name="Li P."/>
            <person name="You F.M."/>
            <person name="Luo M.C."/>
            <person name="Dvorak J."/>
        </authorList>
    </citation>
    <scope>NUCLEOTIDE SEQUENCE [LARGE SCALE GENOMIC DNA]</scope>
    <source>
        <strain evidence="3">cv. AL8/78</strain>
    </source>
</reference>
<dbReference type="EnsemblPlants" id="AET6Gv20364900.4">
    <property type="protein sequence ID" value="AET6Gv20364900.4"/>
    <property type="gene ID" value="AET6Gv20364900"/>
</dbReference>
<reference evidence="4" key="2">
    <citation type="journal article" date="2017" name="Nat. Plants">
        <title>The Aegilops tauschii genome reveals multiple impacts of transposons.</title>
        <authorList>
            <person name="Zhao G."/>
            <person name="Zou C."/>
            <person name="Li K."/>
            <person name="Wang K."/>
            <person name="Li T."/>
            <person name="Gao L."/>
            <person name="Zhang X."/>
            <person name="Wang H."/>
            <person name="Yang Z."/>
            <person name="Liu X."/>
            <person name="Jiang W."/>
            <person name="Mao L."/>
            <person name="Kong X."/>
            <person name="Jiao Y."/>
            <person name="Jia J."/>
        </authorList>
    </citation>
    <scope>NUCLEOTIDE SEQUENCE [LARGE SCALE GENOMIC DNA]</scope>
    <source>
        <strain evidence="4">cv. AL8/78</strain>
    </source>
</reference>
<protein>
    <recommendedName>
        <fullName evidence="2">Putative E3 ubiquitin-protein ligase LIN N-terminal domain-containing protein</fullName>
    </recommendedName>
</protein>
<dbReference type="Pfam" id="PF23568">
    <property type="entry name" value="ARM_LIN"/>
    <property type="match status" value="1"/>
</dbReference>
<reference evidence="4" key="1">
    <citation type="journal article" date="2014" name="Science">
        <title>Ancient hybridizations among the ancestral genomes of bread wheat.</title>
        <authorList>
            <consortium name="International Wheat Genome Sequencing Consortium,"/>
            <person name="Marcussen T."/>
            <person name="Sandve S.R."/>
            <person name="Heier L."/>
            <person name="Spannagl M."/>
            <person name="Pfeifer M."/>
            <person name="Jakobsen K.S."/>
            <person name="Wulff B.B."/>
            <person name="Steuernagel B."/>
            <person name="Mayer K.F."/>
            <person name="Olsen O.A."/>
        </authorList>
    </citation>
    <scope>NUCLEOTIDE SEQUENCE [LARGE SCALE GENOMIC DNA]</scope>
    <source>
        <strain evidence="4">cv. AL8/78</strain>
    </source>
</reference>
<keyword evidence="4" id="KW-1185">Reference proteome</keyword>
<dbReference type="Proteomes" id="UP000015105">
    <property type="component" value="Chromosome 6D"/>
</dbReference>
<evidence type="ECO:0000313" key="3">
    <source>
        <dbReference type="EnsemblPlants" id="AET6Gv20364900.4"/>
    </source>
</evidence>
<name>A0A453NG64_AEGTS</name>
<dbReference type="PANTHER" id="PTHR35549">
    <property type="entry name" value="OS04G0584500 PROTEIN"/>
    <property type="match status" value="1"/>
</dbReference>
<evidence type="ECO:0000259" key="2">
    <source>
        <dbReference type="Pfam" id="PF23568"/>
    </source>
</evidence>
<dbReference type="PANTHER" id="PTHR35549:SF3">
    <property type="entry name" value="E3 UBIQUITIN-PROTEIN LIGASE LIN"/>
    <property type="match status" value="1"/>
</dbReference>
<reference evidence="3" key="3">
    <citation type="journal article" date="2017" name="Nature">
        <title>Genome sequence of the progenitor of the wheat D genome Aegilops tauschii.</title>
        <authorList>
            <person name="Luo M.C."/>
            <person name="Gu Y.Q."/>
            <person name="Puiu D."/>
            <person name="Wang H."/>
            <person name="Twardziok S.O."/>
            <person name="Deal K.R."/>
            <person name="Huo N."/>
            <person name="Zhu T."/>
            <person name="Wang L."/>
            <person name="Wang Y."/>
            <person name="McGuire P.E."/>
            <person name="Liu S."/>
            <person name="Long H."/>
            <person name="Ramasamy R.K."/>
            <person name="Rodriguez J.C."/>
            <person name="Van S.L."/>
            <person name="Yuan L."/>
            <person name="Wang Z."/>
            <person name="Xia Z."/>
            <person name="Xiao L."/>
            <person name="Anderson O.D."/>
            <person name="Ouyang S."/>
            <person name="Liang Y."/>
            <person name="Zimin A.V."/>
            <person name="Pertea G."/>
            <person name="Qi P."/>
            <person name="Bennetzen J.L."/>
            <person name="Dai X."/>
            <person name="Dawson M.W."/>
            <person name="Muller H.G."/>
            <person name="Kugler K."/>
            <person name="Rivarola-Duarte L."/>
            <person name="Spannagl M."/>
            <person name="Mayer K.F.X."/>
            <person name="Lu F.H."/>
            <person name="Bevan M.W."/>
            <person name="Leroy P."/>
            <person name="Li P."/>
            <person name="You F.M."/>
            <person name="Sun Q."/>
            <person name="Liu Z."/>
            <person name="Lyons E."/>
            <person name="Wicker T."/>
            <person name="Salzberg S.L."/>
            <person name="Devos K.M."/>
            <person name="Dvorak J."/>
        </authorList>
    </citation>
    <scope>NUCLEOTIDE SEQUENCE [LARGE SCALE GENOMIC DNA]</scope>
    <source>
        <strain evidence="3">cv. AL8/78</strain>
    </source>
</reference>